<sequence length="412" mass="42195">MRAFPSSQVPKLPRAVWALGFVSMLMDVSSEMIHALLPLYLTFGLGAGALAVGVIEGIAEATAAITKVFSGALSDWLGRRKALTALGYGLAAVTKPVFPLAGSLGWVVAARFVDRIGKGIRGAPRDALIADLTPERMRGAAFGLRQSLDTVGAFVGPLAAIGLMAAFAGDFRAVFWVAVGPAFGALALILFAVAEPPRDLARPKPRVPLAPADLARLPRRFWAVTAVGAAFTLARFSEAFLILRAADLGLAATWVPLVLVAMNLVYASAAYPVGAASDRIGRRGLLFAGLALLIAADLVLALAPGLWGLGLGVALWGLHMGASQGILSALVADTAPVDLRGTAFGVYNLLTGLALLAASVIAGALWQGLGAPATFLAGAGFAALALWGAARLKELRAAPSAGPGLPPQSSSK</sequence>
<feature type="transmembrane region" description="Helical" evidence="5">
    <location>
        <begin position="313"/>
        <end position="332"/>
    </location>
</feature>
<feature type="transmembrane region" description="Helical" evidence="5">
    <location>
        <begin position="221"/>
        <end position="242"/>
    </location>
</feature>
<comment type="caution">
    <text evidence="7">The sequence shown here is derived from an EMBL/GenBank/DDBJ whole genome shotgun (WGS) entry which is preliminary data.</text>
</comment>
<keyword evidence="2 5" id="KW-0812">Transmembrane</keyword>
<feature type="transmembrane region" description="Helical" evidence="5">
    <location>
        <begin position="147"/>
        <end position="167"/>
    </location>
</feature>
<dbReference type="PROSITE" id="PS00216">
    <property type="entry name" value="SUGAR_TRANSPORT_1"/>
    <property type="match status" value="2"/>
</dbReference>
<dbReference type="InterPro" id="IPR011701">
    <property type="entry name" value="MFS"/>
</dbReference>
<evidence type="ECO:0000313" key="7">
    <source>
        <dbReference type="EMBL" id="MFD2174813.1"/>
    </source>
</evidence>
<dbReference type="EMBL" id="JBHUIX010000012">
    <property type="protein sequence ID" value="MFD2174813.1"/>
    <property type="molecule type" value="Genomic_DNA"/>
</dbReference>
<dbReference type="InterPro" id="IPR020846">
    <property type="entry name" value="MFS_dom"/>
</dbReference>
<proteinExistence type="predicted"/>
<dbReference type="InterPro" id="IPR036259">
    <property type="entry name" value="MFS_trans_sf"/>
</dbReference>
<feature type="transmembrane region" description="Helical" evidence="5">
    <location>
        <begin position="254"/>
        <end position="273"/>
    </location>
</feature>
<feature type="transmembrane region" description="Helical" evidence="5">
    <location>
        <begin position="39"/>
        <end position="59"/>
    </location>
</feature>
<evidence type="ECO:0000256" key="2">
    <source>
        <dbReference type="ARBA" id="ARBA00022692"/>
    </source>
</evidence>
<dbReference type="Gene3D" id="1.20.1250.20">
    <property type="entry name" value="MFS general substrate transporter like domains"/>
    <property type="match status" value="2"/>
</dbReference>
<dbReference type="PANTHER" id="PTHR23518">
    <property type="entry name" value="C-METHYLTRANSFERASE"/>
    <property type="match status" value="1"/>
</dbReference>
<comment type="subcellular location">
    <subcellularLocation>
        <location evidence="1">Membrane</location>
        <topology evidence="1">Multi-pass membrane protein</topology>
    </subcellularLocation>
</comment>
<feature type="transmembrane region" description="Helical" evidence="5">
    <location>
        <begin position="285"/>
        <end position="307"/>
    </location>
</feature>
<name>A0ABW5A934_9RHOB</name>
<gene>
    <name evidence="7" type="ORF">ACFSM0_11980</name>
</gene>
<feature type="transmembrane region" description="Helical" evidence="5">
    <location>
        <begin position="344"/>
        <end position="366"/>
    </location>
</feature>
<dbReference type="CDD" id="cd17370">
    <property type="entry name" value="MFS_MJ1317_like"/>
    <property type="match status" value="1"/>
</dbReference>
<evidence type="ECO:0000313" key="8">
    <source>
        <dbReference type="Proteomes" id="UP001597413"/>
    </source>
</evidence>
<accession>A0ABW5A934</accession>
<evidence type="ECO:0000256" key="4">
    <source>
        <dbReference type="ARBA" id="ARBA00023136"/>
    </source>
</evidence>
<dbReference type="InterPro" id="IPR005829">
    <property type="entry name" value="Sugar_transporter_CS"/>
</dbReference>
<dbReference type="RefSeq" id="WP_377390652.1">
    <property type="nucleotide sequence ID" value="NZ_JBHUIX010000012.1"/>
</dbReference>
<evidence type="ECO:0000259" key="6">
    <source>
        <dbReference type="PROSITE" id="PS50850"/>
    </source>
</evidence>
<feature type="transmembrane region" description="Helical" evidence="5">
    <location>
        <begin position="372"/>
        <end position="390"/>
    </location>
</feature>
<keyword evidence="3 5" id="KW-1133">Transmembrane helix</keyword>
<dbReference type="PROSITE" id="PS50850">
    <property type="entry name" value="MFS"/>
    <property type="match status" value="1"/>
</dbReference>
<keyword evidence="4 5" id="KW-0472">Membrane</keyword>
<dbReference type="Proteomes" id="UP001597413">
    <property type="component" value="Unassembled WGS sequence"/>
</dbReference>
<dbReference type="Pfam" id="PF07690">
    <property type="entry name" value="MFS_1"/>
    <property type="match status" value="2"/>
</dbReference>
<feature type="transmembrane region" description="Helical" evidence="5">
    <location>
        <begin position="173"/>
        <end position="194"/>
    </location>
</feature>
<keyword evidence="8" id="KW-1185">Reference proteome</keyword>
<dbReference type="PANTHER" id="PTHR23518:SF2">
    <property type="entry name" value="MAJOR FACILITATOR SUPERFAMILY TRANSPORTER"/>
    <property type="match status" value="1"/>
</dbReference>
<protein>
    <submittedName>
        <fullName evidence="7">MFS transporter</fullName>
    </submittedName>
</protein>
<evidence type="ECO:0000256" key="1">
    <source>
        <dbReference type="ARBA" id="ARBA00004141"/>
    </source>
</evidence>
<reference evidence="8" key="1">
    <citation type="journal article" date="2019" name="Int. J. Syst. Evol. Microbiol.">
        <title>The Global Catalogue of Microorganisms (GCM) 10K type strain sequencing project: providing services to taxonomists for standard genome sequencing and annotation.</title>
        <authorList>
            <consortium name="The Broad Institute Genomics Platform"/>
            <consortium name="The Broad Institute Genome Sequencing Center for Infectious Disease"/>
            <person name="Wu L."/>
            <person name="Ma J."/>
        </authorList>
    </citation>
    <scope>NUCLEOTIDE SEQUENCE [LARGE SCALE GENOMIC DNA]</scope>
    <source>
        <strain evidence="8">CCUG 55131</strain>
    </source>
</reference>
<dbReference type="SUPFAM" id="SSF103473">
    <property type="entry name" value="MFS general substrate transporter"/>
    <property type="match status" value="1"/>
</dbReference>
<organism evidence="7 8">
    <name type="scientific">Rhodobacter lacus</name>
    <dbReference type="NCBI Taxonomy" id="1641972"/>
    <lineage>
        <taxon>Bacteria</taxon>
        <taxon>Pseudomonadati</taxon>
        <taxon>Pseudomonadota</taxon>
        <taxon>Alphaproteobacteria</taxon>
        <taxon>Rhodobacterales</taxon>
        <taxon>Rhodobacter group</taxon>
        <taxon>Rhodobacter</taxon>
    </lineage>
</organism>
<feature type="transmembrane region" description="Helical" evidence="5">
    <location>
        <begin position="12"/>
        <end position="33"/>
    </location>
</feature>
<evidence type="ECO:0000256" key="5">
    <source>
        <dbReference type="SAM" id="Phobius"/>
    </source>
</evidence>
<feature type="domain" description="Major facilitator superfamily (MFS) profile" evidence="6">
    <location>
        <begin position="13"/>
        <end position="397"/>
    </location>
</feature>
<evidence type="ECO:0000256" key="3">
    <source>
        <dbReference type="ARBA" id="ARBA00022989"/>
    </source>
</evidence>